<keyword evidence="2" id="KW-1185">Reference proteome</keyword>
<protein>
    <submittedName>
        <fullName evidence="1">Uncharacterized protein</fullName>
    </submittedName>
</protein>
<dbReference type="Proteomes" id="UP000266841">
    <property type="component" value="Unassembled WGS sequence"/>
</dbReference>
<gene>
    <name evidence="1" type="ORF">THAOC_19521</name>
</gene>
<accession>K0S4K0</accession>
<evidence type="ECO:0000313" key="2">
    <source>
        <dbReference type="Proteomes" id="UP000266841"/>
    </source>
</evidence>
<name>K0S4K0_THAOC</name>
<dbReference type="EMBL" id="AGNL01021425">
    <property type="protein sequence ID" value="EJK60175.1"/>
    <property type="molecule type" value="Genomic_DNA"/>
</dbReference>
<dbReference type="AlphaFoldDB" id="K0S4K0"/>
<comment type="caution">
    <text evidence="1">The sequence shown here is derived from an EMBL/GenBank/DDBJ whole genome shotgun (WGS) entry which is preliminary data.</text>
</comment>
<proteinExistence type="predicted"/>
<evidence type="ECO:0000313" key="1">
    <source>
        <dbReference type="EMBL" id="EJK60175.1"/>
    </source>
</evidence>
<reference evidence="1 2" key="1">
    <citation type="journal article" date="2012" name="Genome Biol.">
        <title>Genome and low-iron response of an oceanic diatom adapted to chronic iron limitation.</title>
        <authorList>
            <person name="Lommer M."/>
            <person name="Specht M."/>
            <person name="Roy A.S."/>
            <person name="Kraemer L."/>
            <person name="Andreson R."/>
            <person name="Gutowska M.A."/>
            <person name="Wolf J."/>
            <person name="Bergner S.V."/>
            <person name="Schilhabel M.B."/>
            <person name="Klostermeier U.C."/>
            <person name="Beiko R.G."/>
            <person name="Rosenstiel P."/>
            <person name="Hippler M."/>
            <person name="Laroche J."/>
        </authorList>
    </citation>
    <scope>NUCLEOTIDE SEQUENCE [LARGE SCALE GENOMIC DNA]</scope>
    <source>
        <strain evidence="1 2">CCMP1005</strain>
    </source>
</reference>
<sequence>MIVTIARPASAGDGLRPAKRKRVREVMSRLGLASLALVQPIQSFQLGPSLGLGRSQSTLCSTGSVSGYSSGVEAEFDDDNHLGLKVVASSGIDDEQLPLVLGAIRSTCDEYGMTFDSSGIHAISKPLRSKSLPGVLGRVLLVEMAGVPVSILYFR</sequence>
<organism evidence="1 2">
    <name type="scientific">Thalassiosira oceanica</name>
    <name type="common">Marine diatom</name>
    <dbReference type="NCBI Taxonomy" id="159749"/>
    <lineage>
        <taxon>Eukaryota</taxon>
        <taxon>Sar</taxon>
        <taxon>Stramenopiles</taxon>
        <taxon>Ochrophyta</taxon>
        <taxon>Bacillariophyta</taxon>
        <taxon>Coscinodiscophyceae</taxon>
        <taxon>Thalassiosirophycidae</taxon>
        <taxon>Thalassiosirales</taxon>
        <taxon>Thalassiosiraceae</taxon>
        <taxon>Thalassiosira</taxon>
    </lineage>
</organism>